<accession>A0A5N6JFP0</accession>
<name>A0A5N6JFP0_9EURO</name>
<dbReference type="AlphaFoldDB" id="A0A5N6JFP0"/>
<gene>
    <name evidence="1" type="ORF">BDV30DRAFT_6814</name>
</gene>
<sequence>MSAGLILSQLEALISRMQSMERKISERNIRPKRGQLEQFDVLRTELQAVSTRIDAAIIELSQPTDEGIEFVSKIRSAKAILSLSSPMLTTLSKNLYLIFNCPKESNLDSAQVRMRKRHTQTRCEKLRHQHPHVIAMWSMELLPSTWKTSRGMADKVFDFLISTLKADRFSKLPSSLCHALQSLSEEEPLNNCTSFQGFASHFMPQLHLDEVEEDNCMTKGRSRDLSPEGEAASNKRSCTVERKQLLKGPFTGL</sequence>
<protein>
    <submittedName>
        <fullName evidence="1">Uncharacterized protein</fullName>
    </submittedName>
</protein>
<dbReference type="Proteomes" id="UP000326289">
    <property type="component" value="Unassembled WGS sequence"/>
</dbReference>
<reference evidence="1 2" key="1">
    <citation type="submission" date="2019-04" db="EMBL/GenBank/DDBJ databases">
        <title>Fungal friends and foes A comparative genomics study of 23 Aspergillus species from section Flavi.</title>
        <authorList>
            <consortium name="DOE Joint Genome Institute"/>
            <person name="Kjaerbolling I."/>
            <person name="Vesth T.C."/>
            <person name="Frisvad J.C."/>
            <person name="Nybo J.L."/>
            <person name="Theobald S."/>
            <person name="Kildgaard S."/>
            <person name="Petersen T.I."/>
            <person name="Kuo A."/>
            <person name="Sato A."/>
            <person name="Lyhne E.K."/>
            <person name="Kogle M.E."/>
            <person name="Wiebenga A."/>
            <person name="Kun R.S."/>
            <person name="Lubbers R.J."/>
            <person name="Makela M.R."/>
            <person name="Barry K."/>
            <person name="Chovatia M."/>
            <person name="Clum A."/>
            <person name="Daum C."/>
            <person name="Haridas S."/>
            <person name="He G."/>
            <person name="LaButti K."/>
            <person name="Lipzen A."/>
            <person name="Mondo S."/>
            <person name="Pangilinan J."/>
            <person name="Riley R."/>
            <person name="Salamov A."/>
            <person name="Simmons B.A."/>
            <person name="Magnuson J.K."/>
            <person name="Henrissat B."/>
            <person name="Mortensen U.H."/>
            <person name="Larsen T.O."/>
            <person name="De vries R.P."/>
            <person name="Grigoriev I.V."/>
            <person name="Machida M."/>
            <person name="Baker S.E."/>
            <person name="Andersen M.R."/>
        </authorList>
    </citation>
    <scope>NUCLEOTIDE SEQUENCE [LARGE SCALE GENOMIC DNA]</scope>
    <source>
        <strain evidence="1 2">CBS 117635</strain>
    </source>
</reference>
<proteinExistence type="predicted"/>
<dbReference type="EMBL" id="ML732773">
    <property type="protein sequence ID" value="KAB8277129.1"/>
    <property type="molecule type" value="Genomic_DNA"/>
</dbReference>
<evidence type="ECO:0000313" key="2">
    <source>
        <dbReference type="Proteomes" id="UP000326289"/>
    </source>
</evidence>
<keyword evidence="2" id="KW-1185">Reference proteome</keyword>
<evidence type="ECO:0000313" key="1">
    <source>
        <dbReference type="EMBL" id="KAB8277129.1"/>
    </source>
</evidence>
<organism evidence="1 2">
    <name type="scientific">Aspergillus minisclerotigenes</name>
    <dbReference type="NCBI Taxonomy" id="656917"/>
    <lineage>
        <taxon>Eukaryota</taxon>
        <taxon>Fungi</taxon>
        <taxon>Dikarya</taxon>
        <taxon>Ascomycota</taxon>
        <taxon>Pezizomycotina</taxon>
        <taxon>Eurotiomycetes</taxon>
        <taxon>Eurotiomycetidae</taxon>
        <taxon>Eurotiales</taxon>
        <taxon>Aspergillaceae</taxon>
        <taxon>Aspergillus</taxon>
        <taxon>Aspergillus subgen. Circumdati</taxon>
    </lineage>
</organism>